<dbReference type="CTD" id="20210516"/>
<dbReference type="OrthoDB" id="75807at2759"/>
<dbReference type="GO" id="GO:0005634">
    <property type="term" value="C:nucleus"/>
    <property type="evidence" value="ECO:0000318"/>
    <property type="project" value="GO_Central"/>
</dbReference>
<dbReference type="OMA" id="HEPNVGE"/>
<feature type="coiled-coil region" evidence="3">
    <location>
        <begin position="91"/>
        <end position="118"/>
    </location>
</feature>
<dbReference type="GeneID" id="20210516"/>
<evidence type="ECO:0000256" key="1">
    <source>
        <dbReference type="ARBA" id="ARBA00004123"/>
    </source>
</evidence>
<reference evidence="6 8" key="2">
    <citation type="journal article" date="2013" name="Nature">
        <title>Insights into bilaterian evolution from three spiralian genomes.</title>
        <authorList>
            <person name="Simakov O."/>
            <person name="Marletaz F."/>
            <person name="Cho S.J."/>
            <person name="Edsinger-Gonzales E."/>
            <person name="Havlak P."/>
            <person name="Hellsten U."/>
            <person name="Kuo D.H."/>
            <person name="Larsson T."/>
            <person name="Lv J."/>
            <person name="Arendt D."/>
            <person name="Savage R."/>
            <person name="Osoegawa K."/>
            <person name="de Jong P."/>
            <person name="Grimwood J."/>
            <person name="Chapman J.A."/>
            <person name="Shapiro H."/>
            <person name="Aerts A."/>
            <person name="Otillar R.P."/>
            <person name="Terry A.Y."/>
            <person name="Boore J.L."/>
            <person name="Grigoriev I.V."/>
            <person name="Lindberg D.R."/>
            <person name="Seaver E.C."/>
            <person name="Weisblat D.A."/>
            <person name="Putnam N.H."/>
            <person name="Rokhsar D.S."/>
        </authorList>
    </citation>
    <scope>NUCLEOTIDE SEQUENCE</scope>
</reference>
<reference evidence="8" key="1">
    <citation type="submission" date="2012-12" db="EMBL/GenBank/DDBJ databases">
        <authorList>
            <person name="Hellsten U."/>
            <person name="Grimwood J."/>
            <person name="Chapman J.A."/>
            <person name="Shapiro H."/>
            <person name="Aerts A."/>
            <person name="Otillar R.P."/>
            <person name="Terry A.Y."/>
            <person name="Boore J.L."/>
            <person name="Simakov O."/>
            <person name="Marletaz F."/>
            <person name="Cho S.-J."/>
            <person name="Edsinger-Gonzales E."/>
            <person name="Havlak P."/>
            <person name="Kuo D.-H."/>
            <person name="Larsson T."/>
            <person name="Lv J."/>
            <person name="Arendt D."/>
            <person name="Savage R."/>
            <person name="Osoegawa K."/>
            <person name="de Jong P."/>
            <person name="Lindberg D.R."/>
            <person name="Seaver E.C."/>
            <person name="Weisblat D.A."/>
            <person name="Putnam N.H."/>
            <person name="Grigoriev I.V."/>
            <person name="Rokhsar D.S."/>
        </authorList>
    </citation>
    <scope>NUCLEOTIDE SEQUENCE</scope>
</reference>
<feature type="domain" description="FAM192A/Fyv6 N-terminal" evidence="5">
    <location>
        <begin position="15"/>
        <end position="116"/>
    </location>
</feature>
<dbReference type="EMBL" id="KB095901">
    <property type="protein sequence ID" value="ESO10263.1"/>
    <property type="molecule type" value="Genomic_DNA"/>
</dbReference>
<gene>
    <name evidence="7" type="primary">20210516</name>
    <name evidence="6" type="ORF">HELRODRAFT_186283</name>
</gene>
<dbReference type="KEGG" id="hro:HELRODRAFT_186283"/>
<feature type="region of interest" description="Disordered" evidence="4">
    <location>
        <begin position="165"/>
        <end position="200"/>
    </location>
</feature>
<proteinExistence type="predicted"/>
<dbReference type="EnsemblMetazoa" id="HelroT186283">
    <property type="protein sequence ID" value="HelroP186283"/>
    <property type="gene ID" value="HelroG186283"/>
</dbReference>
<feature type="compositionally biased region" description="Low complexity" evidence="4">
    <location>
        <begin position="127"/>
        <end position="152"/>
    </location>
</feature>
<feature type="compositionally biased region" description="Basic and acidic residues" evidence="4">
    <location>
        <begin position="22"/>
        <end position="40"/>
    </location>
</feature>
<feature type="compositionally biased region" description="Basic and acidic residues" evidence="4">
    <location>
        <begin position="212"/>
        <end position="222"/>
    </location>
</feature>
<dbReference type="HOGENOM" id="CLU_081950_0_0_1"/>
<evidence type="ECO:0000313" key="8">
    <source>
        <dbReference type="Proteomes" id="UP000015101"/>
    </source>
</evidence>
<evidence type="ECO:0000313" key="6">
    <source>
        <dbReference type="EMBL" id="ESO10263.1"/>
    </source>
</evidence>
<dbReference type="FunCoup" id="T1FNW9">
    <property type="interactions" value="1559"/>
</dbReference>
<dbReference type="InterPro" id="IPR039845">
    <property type="entry name" value="FAM192A"/>
</dbReference>
<dbReference type="AlphaFoldDB" id="T1FNW9"/>
<dbReference type="InParanoid" id="T1FNW9"/>
<keyword evidence="3" id="KW-0175">Coiled coil</keyword>
<dbReference type="Pfam" id="PF10187">
    <property type="entry name" value="FAM192A_Fyv6_N"/>
    <property type="match status" value="1"/>
</dbReference>
<dbReference type="PANTHER" id="PTHR13495:SF0">
    <property type="entry name" value="PSME3-INTERACTING PROTEIN"/>
    <property type="match status" value="1"/>
</dbReference>
<protein>
    <recommendedName>
        <fullName evidence="5">FAM192A/Fyv6 N-terminal domain-containing protein</fullName>
    </recommendedName>
</protein>
<feature type="compositionally biased region" description="Low complexity" evidence="4">
    <location>
        <begin position="256"/>
        <end position="275"/>
    </location>
</feature>
<reference evidence="7" key="3">
    <citation type="submission" date="2015-06" db="UniProtKB">
        <authorList>
            <consortium name="EnsemblMetazoa"/>
        </authorList>
    </citation>
    <scope>IDENTIFICATION</scope>
</reference>
<feature type="region of interest" description="Disordered" evidence="4">
    <location>
        <begin position="14"/>
        <end position="50"/>
    </location>
</feature>
<dbReference type="PANTHER" id="PTHR13495">
    <property type="entry name" value="NEFA-INTERACTING NUCLEAR PROTEIN NIP30"/>
    <property type="match status" value="1"/>
</dbReference>
<evidence type="ECO:0000259" key="5">
    <source>
        <dbReference type="Pfam" id="PF10187"/>
    </source>
</evidence>
<accession>T1FNW9</accession>
<sequence length="296" mass="32926">MSISPSFSAQKVKTFVSESQIEEEKKKRQEEWERVRKPDQPLKVPEPPIDNRCLYDRLKEQRDKKQEDYEEEHKFKNQIRGLNSEETTFLSEVSQRQMEMAQEKIQEEKDLIQEFKEYKKVKPAKETSLSSKPMTSSSSTSSSTTSSAAAKSSLLSSSYQSQLLAGAVKRKKSTESPTVSKKFKDDKHEASLSTAANNQDSNVAGVLAAGDCKKDKADRASHTTDTTSATNGHRGCCPDKLTIVGYLPGLADYPSSDDSSNSSSSSESELDSSLLGKRGVTMKDVEKAYKNIRNNI</sequence>
<dbReference type="EMBL" id="AMQM01008988">
    <property type="status" value="NOT_ANNOTATED_CDS"/>
    <property type="molecule type" value="Genomic_DNA"/>
</dbReference>
<evidence type="ECO:0000313" key="7">
    <source>
        <dbReference type="EnsemblMetazoa" id="HelroP186283"/>
    </source>
</evidence>
<feature type="region of interest" description="Disordered" evidence="4">
    <location>
        <begin position="212"/>
        <end position="235"/>
    </location>
</feature>
<organism evidence="7 8">
    <name type="scientific">Helobdella robusta</name>
    <name type="common">Californian leech</name>
    <dbReference type="NCBI Taxonomy" id="6412"/>
    <lineage>
        <taxon>Eukaryota</taxon>
        <taxon>Metazoa</taxon>
        <taxon>Spiralia</taxon>
        <taxon>Lophotrochozoa</taxon>
        <taxon>Annelida</taxon>
        <taxon>Clitellata</taxon>
        <taxon>Hirudinea</taxon>
        <taxon>Rhynchobdellida</taxon>
        <taxon>Glossiphoniidae</taxon>
        <taxon>Helobdella</taxon>
    </lineage>
</organism>
<feature type="compositionally biased region" description="Polar residues" evidence="4">
    <location>
        <begin position="191"/>
        <end position="200"/>
    </location>
</feature>
<feature type="region of interest" description="Disordered" evidence="4">
    <location>
        <begin position="121"/>
        <end position="152"/>
    </location>
</feature>
<dbReference type="eggNOG" id="KOG4036">
    <property type="taxonomic scope" value="Eukaryota"/>
</dbReference>
<dbReference type="Proteomes" id="UP000015101">
    <property type="component" value="Unassembled WGS sequence"/>
</dbReference>
<dbReference type="InterPro" id="IPR019331">
    <property type="entry name" value="FAM192A/Fyv6_N"/>
</dbReference>
<dbReference type="STRING" id="6412.T1FNW9"/>
<name>T1FNW9_HELRO</name>
<dbReference type="RefSeq" id="XP_009011619.1">
    <property type="nucleotide sequence ID" value="XM_009013371.1"/>
</dbReference>
<comment type="subcellular location">
    <subcellularLocation>
        <location evidence="1">Nucleus</location>
    </subcellularLocation>
</comment>
<evidence type="ECO:0000256" key="2">
    <source>
        <dbReference type="ARBA" id="ARBA00023242"/>
    </source>
</evidence>
<keyword evidence="2" id="KW-0539">Nucleus</keyword>
<feature type="region of interest" description="Disordered" evidence="4">
    <location>
        <begin position="252"/>
        <end position="277"/>
    </location>
</feature>
<keyword evidence="8" id="KW-1185">Reference proteome</keyword>
<evidence type="ECO:0000256" key="4">
    <source>
        <dbReference type="SAM" id="MobiDB-lite"/>
    </source>
</evidence>
<evidence type="ECO:0000256" key="3">
    <source>
        <dbReference type="SAM" id="Coils"/>
    </source>
</evidence>